<evidence type="ECO:0000256" key="1">
    <source>
        <dbReference type="SAM" id="SignalP"/>
    </source>
</evidence>
<name>A0A3N2R5E0_9RHOB</name>
<evidence type="ECO:0008006" key="4">
    <source>
        <dbReference type="Google" id="ProtNLM"/>
    </source>
</evidence>
<keyword evidence="3" id="KW-1185">Reference proteome</keyword>
<organism evidence="2 3">
    <name type="scientific">Histidinibacterium lentulum</name>
    <dbReference type="NCBI Taxonomy" id="2480588"/>
    <lineage>
        <taxon>Bacteria</taxon>
        <taxon>Pseudomonadati</taxon>
        <taxon>Pseudomonadota</taxon>
        <taxon>Alphaproteobacteria</taxon>
        <taxon>Rhodobacterales</taxon>
        <taxon>Paracoccaceae</taxon>
        <taxon>Histidinibacterium</taxon>
    </lineage>
</organism>
<gene>
    <name evidence="2" type="ORF">EAT49_10370</name>
</gene>
<keyword evidence="1" id="KW-0732">Signal</keyword>
<evidence type="ECO:0000313" key="3">
    <source>
        <dbReference type="Proteomes" id="UP000268016"/>
    </source>
</evidence>
<sequence length="127" mass="13501">MRRILFLVLLFLLAPVVPVGAQIHDPEAPCGRDENGVPYGCDRDSAANLEAACLTRADPAICLGYHYRACAMQGMQLACSLYSLGSNCQGGDPGMCQHYVNLLAANRSCVLDGDPAACTWLRQALGG</sequence>
<comment type="caution">
    <text evidence="2">The sequence shown here is derived from an EMBL/GenBank/DDBJ whole genome shotgun (WGS) entry which is preliminary data.</text>
</comment>
<accession>A0A3N2R5E0</accession>
<dbReference type="Proteomes" id="UP000268016">
    <property type="component" value="Unassembled WGS sequence"/>
</dbReference>
<evidence type="ECO:0000313" key="2">
    <source>
        <dbReference type="EMBL" id="ROU02715.1"/>
    </source>
</evidence>
<feature type="chain" id="PRO_5017978012" description="Sel1 repeat family protein" evidence="1">
    <location>
        <begin position="22"/>
        <end position="127"/>
    </location>
</feature>
<dbReference type="OrthoDB" id="8481422at2"/>
<dbReference type="RefSeq" id="WP_123642237.1">
    <property type="nucleotide sequence ID" value="NZ_ML119084.1"/>
</dbReference>
<protein>
    <recommendedName>
        <fullName evidence="4">Sel1 repeat family protein</fullName>
    </recommendedName>
</protein>
<dbReference type="EMBL" id="RDRB01000004">
    <property type="protein sequence ID" value="ROU02715.1"/>
    <property type="molecule type" value="Genomic_DNA"/>
</dbReference>
<dbReference type="AlphaFoldDB" id="A0A3N2R5E0"/>
<proteinExistence type="predicted"/>
<reference evidence="2 3" key="1">
    <citation type="submission" date="2018-10" db="EMBL/GenBank/DDBJ databases">
        <title>Histidinibacterium lentulum gen. nov., sp. nov., a marine bacterium from the culture broth of Picochlorum sp. 122.</title>
        <authorList>
            <person name="Wang G."/>
        </authorList>
    </citation>
    <scope>NUCLEOTIDE SEQUENCE [LARGE SCALE GENOMIC DNA]</scope>
    <source>
        <strain evidence="2 3">B17</strain>
    </source>
</reference>
<feature type="signal peptide" evidence="1">
    <location>
        <begin position="1"/>
        <end position="21"/>
    </location>
</feature>